<dbReference type="EMBL" id="CP011125">
    <property type="protein sequence ID" value="AKF06912.1"/>
    <property type="molecule type" value="Genomic_DNA"/>
</dbReference>
<sequence length="156" mass="17495">MRRRSFLAGVPAALAVLAAPRIARARVQTDYAYAWAQVWQASVRLVRVDLGCPITDRDEEIGYVMFDYADAGRTHAGSIELVRTTGSDGIERVRAVVQIPSMPSWVERMLLDRLSRKLREDFGEPPRLARPVRSERERPPEDPAEPSDPPGETPSQ</sequence>
<organism evidence="3 4">
    <name type="scientific">Sandaracinus amylolyticus</name>
    <dbReference type="NCBI Taxonomy" id="927083"/>
    <lineage>
        <taxon>Bacteria</taxon>
        <taxon>Pseudomonadati</taxon>
        <taxon>Myxococcota</taxon>
        <taxon>Polyangia</taxon>
        <taxon>Polyangiales</taxon>
        <taxon>Sandaracinaceae</taxon>
        <taxon>Sandaracinus</taxon>
    </lineage>
</organism>
<dbReference type="RefSeq" id="WP_053234175.1">
    <property type="nucleotide sequence ID" value="NZ_CP011125.1"/>
</dbReference>
<protein>
    <submittedName>
        <fullName evidence="3">Uncharacterized protein</fullName>
    </submittedName>
</protein>
<proteinExistence type="predicted"/>
<dbReference type="OrthoDB" id="5520008at2"/>
<name>A0A0F6W3Z8_9BACT</name>
<feature type="region of interest" description="Disordered" evidence="1">
    <location>
        <begin position="122"/>
        <end position="156"/>
    </location>
</feature>
<dbReference type="AlphaFoldDB" id="A0A0F6W3Z8"/>
<evidence type="ECO:0000313" key="4">
    <source>
        <dbReference type="Proteomes" id="UP000034883"/>
    </source>
</evidence>
<keyword evidence="4" id="KW-1185">Reference proteome</keyword>
<evidence type="ECO:0000313" key="3">
    <source>
        <dbReference type="EMBL" id="AKF06912.1"/>
    </source>
</evidence>
<reference evidence="3 4" key="1">
    <citation type="submission" date="2015-03" db="EMBL/GenBank/DDBJ databases">
        <title>Genome assembly of Sandaracinus amylolyticus DSM 53668.</title>
        <authorList>
            <person name="Sharma G."/>
            <person name="Subramanian S."/>
        </authorList>
    </citation>
    <scope>NUCLEOTIDE SEQUENCE [LARGE SCALE GENOMIC DNA]</scope>
    <source>
        <strain evidence="3 4">DSM 53668</strain>
    </source>
</reference>
<accession>A0A0F6W3Z8</accession>
<feature type="signal peptide" evidence="2">
    <location>
        <begin position="1"/>
        <end position="25"/>
    </location>
</feature>
<dbReference type="Proteomes" id="UP000034883">
    <property type="component" value="Chromosome"/>
</dbReference>
<gene>
    <name evidence="3" type="ORF">DB32_004061</name>
</gene>
<evidence type="ECO:0000256" key="1">
    <source>
        <dbReference type="SAM" id="MobiDB-lite"/>
    </source>
</evidence>
<dbReference type="KEGG" id="samy:DB32_004061"/>
<feature type="chain" id="PRO_5002511150" evidence="2">
    <location>
        <begin position="26"/>
        <end position="156"/>
    </location>
</feature>
<dbReference type="STRING" id="927083.DB32_004061"/>
<feature type="compositionally biased region" description="Pro residues" evidence="1">
    <location>
        <begin position="146"/>
        <end position="156"/>
    </location>
</feature>
<feature type="compositionally biased region" description="Basic and acidic residues" evidence="1">
    <location>
        <begin position="132"/>
        <end position="141"/>
    </location>
</feature>
<evidence type="ECO:0000256" key="2">
    <source>
        <dbReference type="SAM" id="SignalP"/>
    </source>
</evidence>
<keyword evidence="2" id="KW-0732">Signal</keyword>